<reference evidence="3" key="4">
    <citation type="submission" date="2019-03" db="UniProtKB">
        <authorList>
            <consortium name="EnsemblPlants"/>
        </authorList>
    </citation>
    <scope>IDENTIFICATION</scope>
</reference>
<dbReference type="CDD" id="cd02856">
    <property type="entry name" value="E_set_GDE_Isoamylase_N"/>
    <property type="match status" value="1"/>
</dbReference>
<organism evidence="3 4">
    <name type="scientific">Aegilops tauschii subsp. strangulata</name>
    <name type="common">Goatgrass</name>
    <dbReference type="NCBI Taxonomy" id="200361"/>
    <lineage>
        <taxon>Eukaryota</taxon>
        <taxon>Viridiplantae</taxon>
        <taxon>Streptophyta</taxon>
        <taxon>Embryophyta</taxon>
        <taxon>Tracheophyta</taxon>
        <taxon>Spermatophyta</taxon>
        <taxon>Magnoliopsida</taxon>
        <taxon>Liliopsida</taxon>
        <taxon>Poales</taxon>
        <taxon>Poaceae</taxon>
        <taxon>BOP clade</taxon>
        <taxon>Pooideae</taxon>
        <taxon>Triticodae</taxon>
        <taxon>Triticeae</taxon>
        <taxon>Triticinae</taxon>
        <taxon>Aegilops</taxon>
    </lineage>
</organism>
<name>A0A453L0L1_AEGTS</name>
<reference evidence="3" key="5">
    <citation type="journal article" date="2021" name="G3 (Bethesda)">
        <title>Aegilops tauschii genome assembly Aet v5.0 features greater sequence contiguity and improved annotation.</title>
        <authorList>
            <person name="Wang L."/>
            <person name="Zhu T."/>
            <person name="Rodriguez J.C."/>
            <person name="Deal K.R."/>
            <person name="Dubcovsky J."/>
            <person name="McGuire P.E."/>
            <person name="Lux T."/>
            <person name="Spannagl M."/>
            <person name="Mayer K.F.X."/>
            <person name="Baldrich P."/>
            <person name="Meyers B.C."/>
            <person name="Huo N."/>
            <person name="Gu Y.Q."/>
            <person name="Zhou H."/>
            <person name="Devos K.M."/>
            <person name="Bennetzen J.L."/>
            <person name="Unver T."/>
            <person name="Budak H."/>
            <person name="Gulick P.J."/>
            <person name="Galiba G."/>
            <person name="Kalapos B."/>
            <person name="Nelson D.R."/>
            <person name="Li P."/>
            <person name="You F.M."/>
            <person name="Luo M.C."/>
            <person name="Dvorak J."/>
        </authorList>
    </citation>
    <scope>NUCLEOTIDE SEQUENCE [LARGE SCALE GENOMIC DNA]</scope>
    <source>
        <strain evidence="3">cv. AL8/78</strain>
    </source>
</reference>
<dbReference type="PANTHER" id="PTHR43002">
    <property type="entry name" value="GLYCOGEN DEBRANCHING ENZYME"/>
    <property type="match status" value="1"/>
</dbReference>
<evidence type="ECO:0000259" key="2">
    <source>
        <dbReference type="Pfam" id="PF02922"/>
    </source>
</evidence>
<dbReference type="InterPro" id="IPR014756">
    <property type="entry name" value="Ig_E-set"/>
</dbReference>
<dbReference type="InterPro" id="IPR044505">
    <property type="entry name" value="GlgX_Isoamylase_N_E_set"/>
</dbReference>
<dbReference type="GO" id="GO:0005975">
    <property type="term" value="P:carbohydrate metabolic process"/>
    <property type="evidence" value="ECO:0007669"/>
    <property type="project" value="InterPro"/>
</dbReference>
<evidence type="ECO:0000313" key="4">
    <source>
        <dbReference type="Proteomes" id="UP000015105"/>
    </source>
</evidence>
<dbReference type="Gramene" id="AET5Gv20586000.20">
    <property type="protein sequence ID" value="AET5Gv20586000.20"/>
    <property type="gene ID" value="AET5Gv20586000"/>
</dbReference>
<dbReference type="InterPro" id="IPR013783">
    <property type="entry name" value="Ig-like_fold"/>
</dbReference>
<dbReference type="SUPFAM" id="SSF81296">
    <property type="entry name" value="E set domains"/>
    <property type="match status" value="1"/>
</dbReference>
<dbReference type="Gene3D" id="2.60.40.10">
    <property type="entry name" value="Immunoglobulins"/>
    <property type="match status" value="1"/>
</dbReference>
<feature type="domain" description="Glycoside hydrolase family 13 N-terminal" evidence="2">
    <location>
        <begin position="64"/>
        <end position="162"/>
    </location>
</feature>
<dbReference type="InterPro" id="IPR004193">
    <property type="entry name" value="Glyco_hydro_13_N"/>
</dbReference>
<reference evidence="4" key="2">
    <citation type="journal article" date="2017" name="Nat. Plants">
        <title>The Aegilops tauschii genome reveals multiple impacts of transposons.</title>
        <authorList>
            <person name="Zhao G."/>
            <person name="Zou C."/>
            <person name="Li K."/>
            <person name="Wang K."/>
            <person name="Li T."/>
            <person name="Gao L."/>
            <person name="Zhang X."/>
            <person name="Wang H."/>
            <person name="Yang Z."/>
            <person name="Liu X."/>
            <person name="Jiang W."/>
            <person name="Mao L."/>
            <person name="Kong X."/>
            <person name="Jiao Y."/>
            <person name="Jia J."/>
        </authorList>
    </citation>
    <scope>NUCLEOTIDE SEQUENCE [LARGE SCALE GENOMIC DNA]</scope>
    <source>
        <strain evidence="4">cv. AL8/78</strain>
    </source>
</reference>
<accession>A0A453L0L1</accession>
<dbReference type="Pfam" id="PF02922">
    <property type="entry name" value="CBM_48"/>
    <property type="match status" value="1"/>
</dbReference>
<dbReference type="EnsemblPlants" id="AET5Gv20586000.20">
    <property type="protein sequence ID" value="AET5Gv20586000.20"/>
    <property type="gene ID" value="AET5Gv20586000"/>
</dbReference>
<evidence type="ECO:0000313" key="3">
    <source>
        <dbReference type="EnsemblPlants" id="AET5Gv20586000.20"/>
    </source>
</evidence>
<evidence type="ECO:0000256" key="1">
    <source>
        <dbReference type="ARBA" id="ARBA00008061"/>
    </source>
</evidence>
<dbReference type="Proteomes" id="UP000015105">
    <property type="component" value="Chromosome 5D"/>
</dbReference>
<proteinExistence type="inferred from homology"/>
<keyword evidence="4" id="KW-1185">Reference proteome</keyword>
<dbReference type="GO" id="GO:0004553">
    <property type="term" value="F:hydrolase activity, hydrolyzing O-glycosyl compounds"/>
    <property type="evidence" value="ECO:0007669"/>
    <property type="project" value="InterPro"/>
</dbReference>
<comment type="similarity">
    <text evidence="1">Belongs to the glycosyl hydrolase 13 family.</text>
</comment>
<protein>
    <recommendedName>
        <fullName evidence="2">Glycoside hydrolase family 13 N-terminal domain-containing protein</fullName>
    </recommendedName>
</protein>
<dbReference type="AlphaFoldDB" id="A0A453L0L1"/>
<reference evidence="4" key="1">
    <citation type="journal article" date="2014" name="Science">
        <title>Ancient hybridizations among the ancestral genomes of bread wheat.</title>
        <authorList>
            <consortium name="International Wheat Genome Sequencing Consortium,"/>
            <person name="Marcussen T."/>
            <person name="Sandve S.R."/>
            <person name="Heier L."/>
            <person name="Spannagl M."/>
            <person name="Pfeifer M."/>
            <person name="Jakobsen K.S."/>
            <person name="Wulff B.B."/>
            <person name="Steuernagel B."/>
            <person name="Mayer K.F."/>
            <person name="Olsen O.A."/>
        </authorList>
    </citation>
    <scope>NUCLEOTIDE SEQUENCE [LARGE SCALE GENOMIC DNA]</scope>
    <source>
        <strain evidence="4">cv. AL8/78</strain>
    </source>
</reference>
<reference evidence="3" key="3">
    <citation type="journal article" date="2017" name="Nature">
        <title>Genome sequence of the progenitor of the wheat D genome Aegilops tauschii.</title>
        <authorList>
            <person name="Luo M.C."/>
            <person name="Gu Y.Q."/>
            <person name="Puiu D."/>
            <person name="Wang H."/>
            <person name="Twardziok S.O."/>
            <person name="Deal K.R."/>
            <person name="Huo N."/>
            <person name="Zhu T."/>
            <person name="Wang L."/>
            <person name="Wang Y."/>
            <person name="McGuire P.E."/>
            <person name="Liu S."/>
            <person name="Long H."/>
            <person name="Ramasamy R.K."/>
            <person name="Rodriguez J.C."/>
            <person name="Van S.L."/>
            <person name="Yuan L."/>
            <person name="Wang Z."/>
            <person name="Xia Z."/>
            <person name="Xiao L."/>
            <person name="Anderson O.D."/>
            <person name="Ouyang S."/>
            <person name="Liang Y."/>
            <person name="Zimin A.V."/>
            <person name="Pertea G."/>
            <person name="Qi P."/>
            <person name="Bennetzen J.L."/>
            <person name="Dai X."/>
            <person name="Dawson M.W."/>
            <person name="Muller H.G."/>
            <person name="Kugler K."/>
            <person name="Rivarola-Duarte L."/>
            <person name="Spannagl M."/>
            <person name="Mayer K.F.X."/>
            <person name="Lu F.H."/>
            <person name="Bevan M.W."/>
            <person name="Leroy P."/>
            <person name="Li P."/>
            <person name="You F.M."/>
            <person name="Sun Q."/>
            <person name="Liu Z."/>
            <person name="Lyons E."/>
            <person name="Wicker T."/>
            <person name="Salzberg S.L."/>
            <person name="Devos K.M."/>
            <person name="Dvorak J."/>
        </authorList>
    </citation>
    <scope>NUCLEOTIDE SEQUENCE [LARGE SCALE GENOMIC DNA]</scope>
    <source>
        <strain evidence="3">cv. AL8/78</strain>
    </source>
</reference>
<sequence length="237" mass="25921">ASRLGVAPGCGGGQFGKAQRFGSVRSTLARAQTGNAGRIVTEERESAMAGTEMPLKYSSGKASPLGVSQDESGLNFAIFSQHASSVTLCIKLPERGTKDEESEKAVEFALDCQKNKTGDIWHVSVEGLPTSGVLYGYRVNGPQGWEQGHRFDSNIVLLDPYAKLVSGRNYFGLDKGPSQPFGTYDFDSSPFDWGADYQLPNLPEVLESFHRRNAESIPNMKFTAFLLFFNLDRSSYI</sequence>